<feature type="domain" description="Lipoxygenase" evidence="5">
    <location>
        <begin position="1"/>
        <end position="249"/>
    </location>
</feature>
<dbReference type="GO" id="GO:0046872">
    <property type="term" value="F:metal ion binding"/>
    <property type="evidence" value="ECO:0007669"/>
    <property type="project" value="UniProtKB-KW"/>
</dbReference>
<dbReference type="EMBL" id="ML976987">
    <property type="protein sequence ID" value="KAF1958514.1"/>
    <property type="molecule type" value="Genomic_DNA"/>
</dbReference>
<keyword evidence="4" id="KW-0560">Oxidoreductase</keyword>
<dbReference type="PROSITE" id="PS51393">
    <property type="entry name" value="LIPOXYGENASE_3"/>
    <property type="match status" value="1"/>
</dbReference>
<dbReference type="InterPro" id="IPR000907">
    <property type="entry name" value="LipOase"/>
</dbReference>
<dbReference type="Gene3D" id="1.20.245.10">
    <property type="entry name" value="Lipoxygenase-1, Domain 5"/>
    <property type="match status" value="1"/>
</dbReference>
<keyword evidence="3" id="KW-0223">Dioxygenase</keyword>
<evidence type="ECO:0000259" key="5">
    <source>
        <dbReference type="PROSITE" id="PS51393"/>
    </source>
</evidence>
<sequence>GGFEPNYLHNDFPARGLIDDSGKSSFKDFPFFADASEIVRIQREFFTSFIDTYYASDANVENDYGIKAWFGEVNRGSGLDFCARFPGEETKQNLIHALTQNAWLQVAHHYLNAGGPVRSSLTVPFQPGGLYKPVPTTRNIDDAALVSFFPNATASVTNIAFLTSFNRPRYRSMAQPRTLAYAYSGPEFLARFGEREIKQAADKYLKGMTTLGEKNQARKIEEDGTCTGQGLPFCGSAINPLYMPWFFSV</sequence>
<dbReference type="GO" id="GO:0034440">
    <property type="term" value="P:lipid oxidation"/>
    <property type="evidence" value="ECO:0007669"/>
    <property type="project" value="InterPro"/>
</dbReference>
<evidence type="ECO:0000313" key="6">
    <source>
        <dbReference type="EMBL" id="KAF1958514.1"/>
    </source>
</evidence>
<keyword evidence="7" id="KW-1185">Reference proteome</keyword>
<evidence type="ECO:0000313" key="7">
    <source>
        <dbReference type="Proteomes" id="UP000800035"/>
    </source>
</evidence>
<gene>
    <name evidence="6" type="ORF">CC80DRAFT_409489</name>
</gene>
<dbReference type="Proteomes" id="UP000800035">
    <property type="component" value="Unassembled WGS sequence"/>
</dbReference>
<reference evidence="6" key="1">
    <citation type="journal article" date="2020" name="Stud. Mycol.">
        <title>101 Dothideomycetes genomes: a test case for predicting lifestyles and emergence of pathogens.</title>
        <authorList>
            <person name="Haridas S."/>
            <person name="Albert R."/>
            <person name="Binder M."/>
            <person name="Bloem J."/>
            <person name="Labutti K."/>
            <person name="Salamov A."/>
            <person name="Andreopoulos B."/>
            <person name="Baker S."/>
            <person name="Barry K."/>
            <person name="Bills G."/>
            <person name="Bluhm B."/>
            <person name="Cannon C."/>
            <person name="Castanera R."/>
            <person name="Culley D."/>
            <person name="Daum C."/>
            <person name="Ezra D."/>
            <person name="Gonzalez J."/>
            <person name="Henrissat B."/>
            <person name="Kuo A."/>
            <person name="Liang C."/>
            <person name="Lipzen A."/>
            <person name="Lutzoni F."/>
            <person name="Magnuson J."/>
            <person name="Mondo S."/>
            <person name="Nolan M."/>
            <person name="Ohm R."/>
            <person name="Pangilinan J."/>
            <person name="Park H.-J."/>
            <person name="Ramirez L."/>
            <person name="Alfaro M."/>
            <person name="Sun H."/>
            <person name="Tritt A."/>
            <person name="Yoshinaga Y."/>
            <person name="Zwiers L.-H."/>
            <person name="Turgeon B."/>
            <person name="Goodwin S."/>
            <person name="Spatafora J."/>
            <person name="Crous P."/>
            <person name="Grigoriev I."/>
        </authorList>
    </citation>
    <scope>NUCLEOTIDE SEQUENCE</scope>
    <source>
        <strain evidence="6">CBS 675.92</strain>
    </source>
</reference>
<proteinExistence type="predicted"/>
<dbReference type="InterPro" id="IPR013819">
    <property type="entry name" value="LipOase_C"/>
</dbReference>
<dbReference type="InterPro" id="IPR036226">
    <property type="entry name" value="LipOase_C_sf"/>
</dbReference>
<dbReference type="PANTHER" id="PTHR11771">
    <property type="entry name" value="LIPOXYGENASE"/>
    <property type="match status" value="1"/>
</dbReference>
<dbReference type="GO" id="GO:0043651">
    <property type="term" value="P:linoleic acid metabolic process"/>
    <property type="evidence" value="ECO:0007669"/>
    <property type="project" value="UniProtKB-ARBA"/>
</dbReference>
<organism evidence="6 7">
    <name type="scientific">Byssothecium circinans</name>
    <dbReference type="NCBI Taxonomy" id="147558"/>
    <lineage>
        <taxon>Eukaryota</taxon>
        <taxon>Fungi</taxon>
        <taxon>Dikarya</taxon>
        <taxon>Ascomycota</taxon>
        <taxon>Pezizomycotina</taxon>
        <taxon>Dothideomycetes</taxon>
        <taxon>Pleosporomycetidae</taxon>
        <taxon>Pleosporales</taxon>
        <taxon>Massarineae</taxon>
        <taxon>Massarinaceae</taxon>
        <taxon>Byssothecium</taxon>
    </lineage>
</organism>
<evidence type="ECO:0000256" key="1">
    <source>
        <dbReference type="ARBA" id="ARBA00021175"/>
    </source>
</evidence>
<name>A0A6A5U1L3_9PLEO</name>
<dbReference type="SUPFAM" id="SSF48484">
    <property type="entry name" value="Lipoxigenase"/>
    <property type="match status" value="1"/>
</dbReference>
<dbReference type="OrthoDB" id="407298at2759"/>
<evidence type="ECO:0000256" key="4">
    <source>
        <dbReference type="ARBA" id="ARBA00023002"/>
    </source>
</evidence>
<accession>A0A6A5U1L3</accession>
<dbReference type="GO" id="GO:0050584">
    <property type="term" value="F:linoleate 11-lipoxygenase activity"/>
    <property type="evidence" value="ECO:0007669"/>
    <property type="project" value="UniProtKB-ARBA"/>
</dbReference>
<evidence type="ECO:0000256" key="3">
    <source>
        <dbReference type="ARBA" id="ARBA00022964"/>
    </source>
</evidence>
<evidence type="ECO:0000256" key="2">
    <source>
        <dbReference type="ARBA" id="ARBA00022723"/>
    </source>
</evidence>
<feature type="non-terminal residue" evidence="6">
    <location>
        <position position="1"/>
    </location>
</feature>
<dbReference type="Pfam" id="PF00305">
    <property type="entry name" value="Lipoxygenase"/>
    <property type="match status" value="1"/>
</dbReference>
<protein>
    <recommendedName>
        <fullName evidence="1">Manganese lipoxygenase</fullName>
    </recommendedName>
</protein>
<keyword evidence="2" id="KW-0479">Metal-binding</keyword>
<dbReference type="AlphaFoldDB" id="A0A6A5U1L3"/>